<sequence>MLLVGVSAIYATNVCMLFSWLVNFPPIFGSGFLYVCLFLALPIISLNLFTAEPEVSDSHLFKLLPWKPLSHGETLSVPRAFSLRHVIRLILMCLILIVIYWVTWFFQIRNIPEFRNVQILTFFWNQDILQWLNGESDGVSLIKNTTDLFMTIIFEIFVFVLCVMLLNRNSNILHNFHQPNMRSLVFSFVTILLLTVSF</sequence>
<keyword evidence="1" id="KW-0812">Transmembrane</keyword>
<evidence type="ECO:0000256" key="1">
    <source>
        <dbReference type="SAM" id="Phobius"/>
    </source>
</evidence>
<dbReference type="EMBL" id="FN668645">
    <property type="protein sequence ID" value="CBK21836.2"/>
    <property type="molecule type" value="Genomic_DNA"/>
</dbReference>
<feature type="transmembrane region" description="Helical" evidence="1">
    <location>
        <begin position="86"/>
        <end position="106"/>
    </location>
</feature>
<dbReference type="GeneID" id="24919159"/>
<gene>
    <name evidence="2" type="ORF">GSBLH_T00001941001</name>
</gene>
<dbReference type="OrthoDB" id="10596026at2759"/>
<keyword evidence="1" id="KW-0472">Membrane</keyword>
<proteinExistence type="predicted"/>
<organism evidence="2">
    <name type="scientific">Blastocystis hominis</name>
    <dbReference type="NCBI Taxonomy" id="12968"/>
    <lineage>
        <taxon>Eukaryota</taxon>
        <taxon>Sar</taxon>
        <taxon>Stramenopiles</taxon>
        <taxon>Bigyra</taxon>
        <taxon>Opalozoa</taxon>
        <taxon>Opalinata</taxon>
        <taxon>Blastocystidae</taxon>
        <taxon>Blastocystis</taxon>
    </lineage>
</organism>
<feature type="transmembrane region" description="Helical" evidence="1">
    <location>
        <begin position="148"/>
        <end position="167"/>
    </location>
</feature>
<reference evidence="2" key="1">
    <citation type="submission" date="2010-02" db="EMBL/GenBank/DDBJ databases">
        <title>Sequencing and annotation of the Blastocystis hominis genome.</title>
        <authorList>
            <person name="Wincker P."/>
        </authorList>
    </citation>
    <scope>NUCLEOTIDE SEQUENCE</scope>
    <source>
        <strain evidence="2">Singapore isolate B</strain>
    </source>
</reference>
<accession>D8M197</accession>
<dbReference type="RefSeq" id="XP_012895884.1">
    <property type="nucleotide sequence ID" value="XM_013040430.1"/>
</dbReference>
<dbReference type="AlphaFoldDB" id="D8M197"/>
<dbReference type="InParanoid" id="D8M197"/>
<keyword evidence="3" id="KW-1185">Reference proteome</keyword>
<feature type="transmembrane region" description="Helical" evidence="1">
    <location>
        <begin position="179"/>
        <end position="197"/>
    </location>
</feature>
<protein>
    <submittedName>
        <fullName evidence="2">Uncharacterized protein</fullName>
    </submittedName>
</protein>
<name>D8M197_BLAHO</name>
<evidence type="ECO:0000313" key="3">
    <source>
        <dbReference type="Proteomes" id="UP000008312"/>
    </source>
</evidence>
<dbReference type="Proteomes" id="UP000008312">
    <property type="component" value="Unassembled WGS sequence"/>
</dbReference>
<feature type="transmembrane region" description="Helical" evidence="1">
    <location>
        <begin position="27"/>
        <end position="49"/>
    </location>
</feature>
<keyword evidence="1" id="KW-1133">Transmembrane helix</keyword>
<evidence type="ECO:0000313" key="2">
    <source>
        <dbReference type="EMBL" id="CBK21836.2"/>
    </source>
</evidence>